<keyword evidence="1 4" id="KW-0349">Heme</keyword>
<proteinExistence type="inferred from homology"/>
<dbReference type="PROSITE" id="PS50255">
    <property type="entry name" value="CYTOCHROME_B5_2"/>
    <property type="match status" value="1"/>
</dbReference>
<dbReference type="GO" id="GO:0046872">
    <property type="term" value="F:metal ion binding"/>
    <property type="evidence" value="ECO:0007669"/>
    <property type="project" value="UniProtKB-UniRule"/>
</dbReference>
<dbReference type="EMBL" id="MU853592">
    <property type="protein sequence ID" value="KAK4142860.1"/>
    <property type="molecule type" value="Genomic_DNA"/>
</dbReference>
<evidence type="ECO:0000256" key="4">
    <source>
        <dbReference type="RuleBase" id="RU362121"/>
    </source>
</evidence>
<dbReference type="InterPro" id="IPR018506">
    <property type="entry name" value="Cyt_B5_heme-BS"/>
</dbReference>
<evidence type="ECO:0000313" key="8">
    <source>
        <dbReference type="EMBL" id="KAK4142860.1"/>
    </source>
</evidence>
<feature type="signal peptide" evidence="6">
    <location>
        <begin position="1"/>
        <end position="19"/>
    </location>
</feature>
<evidence type="ECO:0000313" key="9">
    <source>
        <dbReference type="Proteomes" id="UP001302676"/>
    </source>
</evidence>
<dbReference type="SMART" id="SM01117">
    <property type="entry name" value="Cyt-b5"/>
    <property type="match status" value="1"/>
</dbReference>
<comment type="caution">
    <text evidence="8">The sequence shown here is derived from an EMBL/GenBank/DDBJ whole genome shotgun (WGS) entry which is preliminary data.</text>
</comment>
<reference evidence="8" key="1">
    <citation type="journal article" date="2023" name="Mol. Phylogenet. Evol.">
        <title>Genome-scale phylogeny and comparative genomics of the fungal order Sordariales.</title>
        <authorList>
            <person name="Hensen N."/>
            <person name="Bonometti L."/>
            <person name="Westerberg I."/>
            <person name="Brannstrom I.O."/>
            <person name="Guillou S."/>
            <person name="Cros-Aarteil S."/>
            <person name="Calhoun S."/>
            <person name="Haridas S."/>
            <person name="Kuo A."/>
            <person name="Mondo S."/>
            <person name="Pangilinan J."/>
            <person name="Riley R."/>
            <person name="LaButti K."/>
            <person name="Andreopoulos B."/>
            <person name="Lipzen A."/>
            <person name="Chen C."/>
            <person name="Yan M."/>
            <person name="Daum C."/>
            <person name="Ng V."/>
            <person name="Clum A."/>
            <person name="Steindorff A."/>
            <person name="Ohm R.A."/>
            <person name="Martin F."/>
            <person name="Silar P."/>
            <person name="Natvig D.O."/>
            <person name="Lalanne C."/>
            <person name="Gautier V."/>
            <person name="Ament-Velasquez S.L."/>
            <person name="Kruys A."/>
            <person name="Hutchinson M.I."/>
            <person name="Powell A.J."/>
            <person name="Barry K."/>
            <person name="Miller A.N."/>
            <person name="Grigoriev I.V."/>
            <person name="Debuchy R."/>
            <person name="Gladieux P."/>
            <person name="Hiltunen Thoren M."/>
            <person name="Johannesson H."/>
        </authorList>
    </citation>
    <scope>NUCLEOTIDE SEQUENCE</scope>
    <source>
        <strain evidence="8">CBS 141.50</strain>
    </source>
</reference>
<dbReference type="InterPro" id="IPR051872">
    <property type="entry name" value="Cytochrome_b5/Flavoprotein_Rdt"/>
</dbReference>
<evidence type="ECO:0000259" key="7">
    <source>
        <dbReference type="PROSITE" id="PS50255"/>
    </source>
</evidence>
<dbReference type="GO" id="GO:0005737">
    <property type="term" value="C:cytoplasm"/>
    <property type="evidence" value="ECO:0007669"/>
    <property type="project" value="TreeGrafter"/>
</dbReference>
<dbReference type="RefSeq" id="XP_062636231.1">
    <property type="nucleotide sequence ID" value="XM_062784046.1"/>
</dbReference>
<keyword evidence="9" id="KW-1185">Reference proteome</keyword>
<dbReference type="SUPFAM" id="SSF55856">
    <property type="entry name" value="Cytochrome b5-like heme/steroid binding domain"/>
    <property type="match status" value="1"/>
</dbReference>
<evidence type="ECO:0000256" key="6">
    <source>
        <dbReference type="SAM" id="SignalP"/>
    </source>
</evidence>
<name>A0AAN6V2K1_9PEZI</name>
<dbReference type="InterPro" id="IPR036400">
    <property type="entry name" value="Cyt_B5-like_heme/steroid_sf"/>
</dbReference>
<evidence type="ECO:0000256" key="2">
    <source>
        <dbReference type="ARBA" id="ARBA00022723"/>
    </source>
</evidence>
<evidence type="ECO:0000256" key="3">
    <source>
        <dbReference type="ARBA" id="ARBA00023004"/>
    </source>
</evidence>
<dbReference type="FunFam" id="3.10.120.10:FF:000001">
    <property type="entry name" value="Cytochrome b5 reductase 4"/>
    <property type="match status" value="1"/>
</dbReference>
<feature type="compositionally biased region" description="Polar residues" evidence="5">
    <location>
        <begin position="115"/>
        <end position="127"/>
    </location>
</feature>
<dbReference type="Gene3D" id="3.10.120.10">
    <property type="entry name" value="Cytochrome b5-like heme/steroid binding domain"/>
    <property type="match status" value="1"/>
</dbReference>
<dbReference type="GeneID" id="87820659"/>
<dbReference type="Pfam" id="PF00173">
    <property type="entry name" value="Cyt-b5"/>
    <property type="match status" value="1"/>
</dbReference>
<feature type="domain" description="Cytochrome b5 heme-binding" evidence="7">
    <location>
        <begin position="246"/>
        <end position="321"/>
    </location>
</feature>
<feature type="compositionally biased region" description="Pro residues" evidence="5">
    <location>
        <begin position="149"/>
        <end position="173"/>
    </location>
</feature>
<feature type="compositionally biased region" description="Low complexity" evidence="5">
    <location>
        <begin position="128"/>
        <end position="148"/>
    </location>
</feature>
<dbReference type="AlphaFoldDB" id="A0AAN6V2K1"/>
<accession>A0AAN6V2K1</accession>
<dbReference type="PANTHER" id="PTHR46237:SF1">
    <property type="entry name" value="CYTOCHROME B5 REDUCTASE 4"/>
    <property type="match status" value="1"/>
</dbReference>
<dbReference type="GO" id="GO:0020037">
    <property type="term" value="F:heme binding"/>
    <property type="evidence" value="ECO:0007669"/>
    <property type="project" value="UniProtKB-UniRule"/>
</dbReference>
<feature type="region of interest" description="Disordered" evidence="5">
    <location>
        <begin position="34"/>
        <end position="94"/>
    </location>
</feature>
<dbReference type="PROSITE" id="PS00191">
    <property type="entry name" value="CYTOCHROME_B5_1"/>
    <property type="match status" value="1"/>
</dbReference>
<dbReference type="GO" id="GO:0004128">
    <property type="term" value="F:cytochrome-b5 reductase activity, acting on NAD(P)H"/>
    <property type="evidence" value="ECO:0007669"/>
    <property type="project" value="TreeGrafter"/>
</dbReference>
<comment type="similarity">
    <text evidence="4">Belongs to the cytochrome b5 family.</text>
</comment>
<evidence type="ECO:0000256" key="1">
    <source>
        <dbReference type="ARBA" id="ARBA00022617"/>
    </source>
</evidence>
<dbReference type="InterPro" id="IPR001199">
    <property type="entry name" value="Cyt_B5-like_heme/steroid-bd"/>
</dbReference>
<gene>
    <name evidence="8" type="ORF">C8A04DRAFT_37905</name>
</gene>
<feature type="region of interest" description="Disordered" evidence="5">
    <location>
        <begin position="113"/>
        <end position="219"/>
    </location>
</feature>
<feature type="compositionally biased region" description="Basic and acidic residues" evidence="5">
    <location>
        <begin position="46"/>
        <end position="56"/>
    </location>
</feature>
<protein>
    <recommendedName>
        <fullName evidence="7">Cytochrome b5 heme-binding domain-containing protein</fullName>
    </recommendedName>
</protein>
<keyword evidence="6" id="KW-0732">Signal</keyword>
<keyword evidence="3 4" id="KW-0408">Iron</keyword>
<keyword evidence="2 4" id="KW-0479">Metal-binding</keyword>
<dbReference type="PANTHER" id="PTHR46237">
    <property type="entry name" value="CYTOCHROME B5 REDUCTASE 4 FAMILY MEMBER"/>
    <property type="match status" value="1"/>
</dbReference>
<organism evidence="8 9">
    <name type="scientific">Dichotomopilus funicola</name>
    <dbReference type="NCBI Taxonomy" id="1934379"/>
    <lineage>
        <taxon>Eukaryota</taxon>
        <taxon>Fungi</taxon>
        <taxon>Dikarya</taxon>
        <taxon>Ascomycota</taxon>
        <taxon>Pezizomycotina</taxon>
        <taxon>Sordariomycetes</taxon>
        <taxon>Sordariomycetidae</taxon>
        <taxon>Sordariales</taxon>
        <taxon>Chaetomiaceae</taxon>
        <taxon>Dichotomopilus</taxon>
    </lineage>
</organism>
<feature type="chain" id="PRO_5042943170" description="Cytochrome b5 heme-binding domain-containing protein" evidence="6">
    <location>
        <begin position="20"/>
        <end position="356"/>
    </location>
</feature>
<evidence type="ECO:0000256" key="5">
    <source>
        <dbReference type="SAM" id="MobiDB-lite"/>
    </source>
</evidence>
<feature type="region of interest" description="Disordered" evidence="5">
    <location>
        <begin position="331"/>
        <end position="356"/>
    </location>
</feature>
<reference evidence="8" key="2">
    <citation type="submission" date="2023-05" db="EMBL/GenBank/DDBJ databases">
        <authorList>
            <consortium name="Lawrence Berkeley National Laboratory"/>
            <person name="Steindorff A."/>
            <person name="Hensen N."/>
            <person name="Bonometti L."/>
            <person name="Westerberg I."/>
            <person name="Brannstrom I.O."/>
            <person name="Guillou S."/>
            <person name="Cros-Aarteil S."/>
            <person name="Calhoun S."/>
            <person name="Haridas S."/>
            <person name="Kuo A."/>
            <person name="Mondo S."/>
            <person name="Pangilinan J."/>
            <person name="Riley R."/>
            <person name="Labutti K."/>
            <person name="Andreopoulos B."/>
            <person name="Lipzen A."/>
            <person name="Chen C."/>
            <person name="Yanf M."/>
            <person name="Daum C."/>
            <person name="Ng V."/>
            <person name="Clum A."/>
            <person name="Ohm R."/>
            <person name="Martin F."/>
            <person name="Silar P."/>
            <person name="Natvig D."/>
            <person name="Lalanne C."/>
            <person name="Gautier V."/>
            <person name="Ament-Velasquez S.L."/>
            <person name="Kruys A."/>
            <person name="Hutchinson M.I."/>
            <person name="Powell A.J."/>
            <person name="Barry K."/>
            <person name="Miller A.N."/>
            <person name="Grigoriev I.V."/>
            <person name="Debuchy R."/>
            <person name="Gladieux P."/>
            <person name="Thoren M.H."/>
            <person name="Johannesson H."/>
        </authorList>
    </citation>
    <scope>NUCLEOTIDE SEQUENCE</scope>
    <source>
        <strain evidence="8">CBS 141.50</strain>
    </source>
</reference>
<dbReference type="Proteomes" id="UP001302676">
    <property type="component" value="Unassembled WGS sequence"/>
</dbReference>
<sequence>MALLGISLILASVVLFCMRRPSWFPSLFGGQHRPSLEPAPAQEAGIAKDEQQRADDSDAENGSRASILLIQHTAPGAETDPHISKDDGEEQTTPKASATILDVAVPALSLPASGLAQTPSAPKSTNGTARAAAMTASTSTSTSSASSLMPPPSRPPTLRPLPNSGPPCPPPSSSPTSLAPPRGRPSPLPARGPGCSTLAPPPTHSSKPNKPSRAVVLSPGHSPLDWARLTGHPASDLRGLPAGSPYLRVTPSMLKKMTGRKGKDAWTVLGGRVYNITPYLPFHPGGEPELLRGAGRDGTKLFGEIHPWVNYEGMLAACLVGISVSEDEADEQAGLATKSSNDAGIGGNGGDMEAMD</sequence>